<evidence type="ECO:0000256" key="3">
    <source>
        <dbReference type="ARBA" id="ARBA00022691"/>
    </source>
</evidence>
<dbReference type="RefSeq" id="WP_150028028.1">
    <property type="nucleotide sequence ID" value="NZ_CACRUA010000030.1"/>
</dbReference>
<evidence type="ECO:0000256" key="4">
    <source>
        <dbReference type="PROSITE-ProRule" id="PRU00489"/>
    </source>
</evidence>
<evidence type="ECO:0000256" key="2">
    <source>
        <dbReference type="ARBA" id="ARBA00022679"/>
    </source>
</evidence>
<name>A0AAW6APW2_CLOSY</name>
<comment type="caution">
    <text evidence="5">The sequence shown here is derived from an EMBL/GenBank/DDBJ whole genome shotgun (WGS) entry which is preliminary data.</text>
</comment>
<evidence type="ECO:0000313" key="5">
    <source>
        <dbReference type="EMBL" id="MDB1999012.1"/>
    </source>
</evidence>
<accession>A0AAW6APW2</accession>
<dbReference type="Gene3D" id="3.40.50.150">
    <property type="entry name" value="Vaccinia Virus protein VP39"/>
    <property type="match status" value="1"/>
</dbReference>
<evidence type="ECO:0000256" key="1">
    <source>
        <dbReference type="ARBA" id="ARBA00022603"/>
    </source>
</evidence>
<dbReference type="PANTHER" id="PTHR12829">
    <property type="entry name" value="N6-ADENOSINE-METHYLTRANSFERASE"/>
    <property type="match status" value="1"/>
</dbReference>
<evidence type="ECO:0000313" key="6">
    <source>
        <dbReference type="Proteomes" id="UP001300871"/>
    </source>
</evidence>
<dbReference type="Proteomes" id="UP001300871">
    <property type="component" value="Unassembled WGS sequence"/>
</dbReference>
<keyword evidence="2" id="KW-0808">Transferase</keyword>
<dbReference type="InterPro" id="IPR007757">
    <property type="entry name" value="MT-A70-like"/>
</dbReference>
<dbReference type="AlphaFoldDB" id="A0AAW6APW2"/>
<dbReference type="InterPro" id="IPR029063">
    <property type="entry name" value="SAM-dependent_MTases_sf"/>
</dbReference>
<dbReference type="SUPFAM" id="SSF53335">
    <property type="entry name" value="S-adenosyl-L-methionine-dependent methyltransferases"/>
    <property type="match status" value="1"/>
</dbReference>
<keyword evidence="3" id="KW-0949">S-adenosyl-L-methionine</keyword>
<protein>
    <submittedName>
        <fullName evidence="5">MT-A70 family methyltransferase</fullName>
    </submittedName>
</protein>
<dbReference type="GO" id="GO:0032259">
    <property type="term" value="P:methylation"/>
    <property type="evidence" value="ECO:0007669"/>
    <property type="project" value="UniProtKB-KW"/>
</dbReference>
<dbReference type="GO" id="GO:0008168">
    <property type="term" value="F:methyltransferase activity"/>
    <property type="evidence" value="ECO:0007669"/>
    <property type="project" value="UniProtKB-KW"/>
</dbReference>
<dbReference type="Pfam" id="PF05063">
    <property type="entry name" value="MT-A70"/>
    <property type="match status" value="1"/>
</dbReference>
<reference evidence="5" key="1">
    <citation type="submission" date="2023-01" db="EMBL/GenBank/DDBJ databases">
        <title>Human gut microbiome strain richness.</title>
        <authorList>
            <person name="Chen-Liaw A."/>
        </authorList>
    </citation>
    <scope>NUCLEOTIDE SEQUENCE</scope>
    <source>
        <strain evidence="5">B1_m1001713B170214d0_201011</strain>
    </source>
</reference>
<comment type="similarity">
    <text evidence="4">Belongs to the MT-A70-like family.</text>
</comment>
<sequence>MKKYKVIYADPPWAYKVWSKKGAGRSAESHYPTMSIEDIKALPVGRLADNDCALFMWITFPMLREAWEVLDAWGFQYKSVAFVWVKQNRRTPTLFWGMGYWTRANAELCVIATKGSPKRYSRSVHQVIISPIEEHSKKPDEARKRIVELMGDVPRIELFARQKSPGWDVWGNEAPEGIILPGMEKEA</sequence>
<dbReference type="PANTHER" id="PTHR12829:SF7">
    <property type="entry name" value="N6-ADENOSINE-METHYLTRANSFERASE CATALYTIC SUBUNIT"/>
    <property type="match status" value="1"/>
</dbReference>
<keyword evidence="1 5" id="KW-0489">Methyltransferase</keyword>
<dbReference type="PROSITE" id="PS51143">
    <property type="entry name" value="MT_A70"/>
    <property type="match status" value="1"/>
</dbReference>
<dbReference type="GeneID" id="57969707"/>
<gene>
    <name evidence="5" type="ORF">PM006_02220</name>
</gene>
<organism evidence="5 6">
    <name type="scientific">Clostridium symbiosum</name>
    <name type="common">Bacteroides symbiosus</name>
    <dbReference type="NCBI Taxonomy" id="1512"/>
    <lineage>
        <taxon>Bacteria</taxon>
        <taxon>Bacillati</taxon>
        <taxon>Bacillota</taxon>
        <taxon>Clostridia</taxon>
        <taxon>Lachnospirales</taxon>
        <taxon>Lachnospiraceae</taxon>
        <taxon>Otoolea</taxon>
    </lineage>
</organism>
<dbReference type="EMBL" id="JAQLGM010000003">
    <property type="protein sequence ID" value="MDB1999012.1"/>
    <property type="molecule type" value="Genomic_DNA"/>
</dbReference>
<proteinExistence type="inferred from homology"/>